<dbReference type="AlphaFoldDB" id="A0A2P2J2D9"/>
<protein>
    <submittedName>
        <fullName evidence="1">Uncharacterized protein</fullName>
    </submittedName>
</protein>
<name>A0A2P2J2D9_RHIMU</name>
<organism evidence="1">
    <name type="scientific">Rhizophora mucronata</name>
    <name type="common">Asiatic mangrove</name>
    <dbReference type="NCBI Taxonomy" id="61149"/>
    <lineage>
        <taxon>Eukaryota</taxon>
        <taxon>Viridiplantae</taxon>
        <taxon>Streptophyta</taxon>
        <taxon>Embryophyta</taxon>
        <taxon>Tracheophyta</taxon>
        <taxon>Spermatophyta</taxon>
        <taxon>Magnoliopsida</taxon>
        <taxon>eudicotyledons</taxon>
        <taxon>Gunneridae</taxon>
        <taxon>Pentapetalae</taxon>
        <taxon>rosids</taxon>
        <taxon>fabids</taxon>
        <taxon>Malpighiales</taxon>
        <taxon>Rhizophoraceae</taxon>
        <taxon>Rhizophora</taxon>
    </lineage>
</organism>
<evidence type="ECO:0000313" key="1">
    <source>
        <dbReference type="EMBL" id="MBW87638.1"/>
    </source>
</evidence>
<sequence>MKEPFYKGVGEERVSNKGF</sequence>
<reference evidence="1" key="1">
    <citation type="submission" date="2018-02" db="EMBL/GenBank/DDBJ databases">
        <title>Rhizophora mucronata_Transcriptome.</title>
        <authorList>
            <person name="Meera S.P."/>
            <person name="Sreeshan A."/>
            <person name="Augustine A."/>
        </authorList>
    </citation>
    <scope>NUCLEOTIDE SEQUENCE</scope>
    <source>
        <tissue evidence="1">Leaf</tissue>
    </source>
</reference>
<accession>A0A2P2J2D9</accession>
<proteinExistence type="predicted"/>
<dbReference type="EMBL" id="GGEC01007155">
    <property type="protein sequence ID" value="MBW87638.1"/>
    <property type="molecule type" value="Transcribed_RNA"/>
</dbReference>